<dbReference type="GO" id="GO:0034501">
    <property type="term" value="P:protein localization to kinetochore"/>
    <property type="evidence" value="ECO:0007669"/>
    <property type="project" value="TreeGrafter"/>
</dbReference>
<evidence type="ECO:0000313" key="10">
    <source>
        <dbReference type="Proteomes" id="UP001174934"/>
    </source>
</evidence>
<proteinExistence type="predicted"/>
<dbReference type="GO" id="GO:0005524">
    <property type="term" value="F:ATP binding"/>
    <property type="evidence" value="ECO:0007669"/>
    <property type="project" value="UniProtKB-UniRule"/>
</dbReference>
<dbReference type="InterPro" id="IPR011009">
    <property type="entry name" value="Kinase-like_dom_sf"/>
</dbReference>
<dbReference type="InterPro" id="IPR008271">
    <property type="entry name" value="Ser/Thr_kinase_AS"/>
</dbReference>
<keyword evidence="3 6" id="KW-0547">Nucleotide-binding</keyword>
<organism evidence="9 10">
    <name type="scientific">Bombardia bombarda</name>
    <dbReference type="NCBI Taxonomy" id="252184"/>
    <lineage>
        <taxon>Eukaryota</taxon>
        <taxon>Fungi</taxon>
        <taxon>Dikarya</taxon>
        <taxon>Ascomycota</taxon>
        <taxon>Pezizomycotina</taxon>
        <taxon>Sordariomycetes</taxon>
        <taxon>Sordariomycetidae</taxon>
        <taxon>Sordariales</taxon>
        <taxon>Lasiosphaeriaceae</taxon>
        <taxon>Bombardia</taxon>
    </lineage>
</organism>
<evidence type="ECO:0000256" key="5">
    <source>
        <dbReference type="ARBA" id="ARBA00022840"/>
    </source>
</evidence>
<dbReference type="SUPFAM" id="SSF56112">
    <property type="entry name" value="Protein kinase-like (PK-like)"/>
    <property type="match status" value="1"/>
</dbReference>
<dbReference type="Gene3D" id="3.30.200.20">
    <property type="entry name" value="Phosphorylase Kinase, domain 1"/>
    <property type="match status" value="1"/>
</dbReference>
<dbReference type="PROSITE" id="PS50011">
    <property type="entry name" value="PROTEIN_KINASE_DOM"/>
    <property type="match status" value="1"/>
</dbReference>
<dbReference type="Proteomes" id="UP001174934">
    <property type="component" value="Unassembled WGS sequence"/>
</dbReference>
<keyword evidence="1" id="KW-0723">Serine/threonine-protein kinase</keyword>
<dbReference type="GO" id="GO:0005634">
    <property type="term" value="C:nucleus"/>
    <property type="evidence" value="ECO:0007669"/>
    <property type="project" value="TreeGrafter"/>
</dbReference>
<dbReference type="GO" id="GO:0007094">
    <property type="term" value="P:mitotic spindle assembly checkpoint signaling"/>
    <property type="evidence" value="ECO:0007669"/>
    <property type="project" value="TreeGrafter"/>
</dbReference>
<evidence type="ECO:0000256" key="7">
    <source>
        <dbReference type="SAM" id="MobiDB-lite"/>
    </source>
</evidence>
<dbReference type="Pfam" id="PF00069">
    <property type="entry name" value="Pkinase"/>
    <property type="match status" value="1"/>
</dbReference>
<evidence type="ECO:0000256" key="3">
    <source>
        <dbReference type="ARBA" id="ARBA00022741"/>
    </source>
</evidence>
<feature type="compositionally biased region" description="Basic and acidic residues" evidence="7">
    <location>
        <begin position="114"/>
        <end position="124"/>
    </location>
</feature>
<evidence type="ECO:0000256" key="4">
    <source>
        <dbReference type="ARBA" id="ARBA00022777"/>
    </source>
</evidence>
<feature type="domain" description="Protein kinase" evidence="8">
    <location>
        <begin position="359"/>
        <end position="654"/>
    </location>
</feature>
<feature type="region of interest" description="Disordered" evidence="7">
    <location>
        <begin position="256"/>
        <end position="333"/>
    </location>
</feature>
<dbReference type="Gene3D" id="1.10.510.10">
    <property type="entry name" value="Transferase(Phosphotransferase) domain 1"/>
    <property type="match status" value="1"/>
</dbReference>
<dbReference type="GO" id="GO:0004712">
    <property type="term" value="F:protein serine/threonine/tyrosine kinase activity"/>
    <property type="evidence" value="ECO:0007669"/>
    <property type="project" value="TreeGrafter"/>
</dbReference>
<evidence type="ECO:0000313" key="9">
    <source>
        <dbReference type="EMBL" id="KAK0624690.1"/>
    </source>
</evidence>
<dbReference type="PROSITE" id="PS00107">
    <property type="entry name" value="PROTEIN_KINASE_ATP"/>
    <property type="match status" value="1"/>
</dbReference>
<feature type="region of interest" description="Disordered" evidence="7">
    <location>
        <begin position="32"/>
        <end position="69"/>
    </location>
</feature>
<feature type="compositionally biased region" description="Basic and acidic residues" evidence="7">
    <location>
        <begin position="308"/>
        <end position="318"/>
    </location>
</feature>
<reference evidence="9" key="1">
    <citation type="submission" date="2023-06" db="EMBL/GenBank/DDBJ databases">
        <title>Genome-scale phylogeny and comparative genomics of the fungal order Sordariales.</title>
        <authorList>
            <consortium name="Lawrence Berkeley National Laboratory"/>
            <person name="Hensen N."/>
            <person name="Bonometti L."/>
            <person name="Westerberg I."/>
            <person name="Brannstrom I.O."/>
            <person name="Guillou S."/>
            <person name="Cros-Aarteil S."/>
            <person name="Calhoun S."/>
            <person name="Haridas S."/>
            <person name="Kuo A."/>
            <person name="Mondo S."/>
            <person name="Pangilinan J."/>
            <person name="Riley R."/>
            <person name="LaButti K."/>
            <person name="Andreopoulos B."/>
            <person name="Lipzen A."/>
            <person name="Chen C."/>
            <person name="Yanf M."/>
            <person name="Daum C."/>
            <person name="Ng V."/>
            <person name="Clum A."/>
            <person name="Steindorff A."/>
            <person name="Ohm R."/>
            <person name="Martin F."/>
            <person name="Silar P."/>
            <person name="Natvig D."/>
            <person name="Lalanne C."/>
            <person name="Gautier V."/>
            <person name="Ament-velasquez S.L."/>
            <person name="Kruys A."/>
            <person name="Hutchinson M.I."/>
            <person name="Powell A.J."/>
            <person name="Barry K."/>
            <person name="Miller A.N."/>
            <person name="Grigoriev I.V."/>
            <person name="Debuchy R."/>
            <person name="Gladieux P."/>
            <person name="Thoren M.H."/>
            <person name="Johannesson H."/>
        </authorList>
    </citation>
    <scope>NUCLEOTIDE SEQUENCE</scope>
    <source>
        <strain evidence="9">SMH3391-2</strain>
    </source>
</reference>
<gene>
    <name evidence="9" type="ORF">B0T17DRAFT_616880</name>
</gene>
<dbReference type="InterPro" id="IPR000719">
    <property type="entry name" value="Prot_kinase_dom"/>
</dbReference>
<feature type="region of interest" description="Disordered" evidence="7">
    <location>
        <begin position="162"/>
        <end position="237"/>
    </location>
</feature>
<keyword evidence="2" id="KW-0808">Transferase</keyword>
<feature type="binding site" evidence="6">
    <location>
        <position position="387"/>
    </location>
    <ligand>
        <name>ATP</name>
        <dbReference type="ChEBI" id="CHEBI:30616"/>
    </ligand>
</feature>
<dbReference type="GO" id="GO:0000776">
    <property type="term" value="C:kinetochore"/>
    <property type="evidence" value="ECO:0007669"/>
    <property type="project" value="TreeGrafter"/>
</dbReference>
<name>A0AA39X0M7_9PEZI</name>
<keyword evidence="10" id="KW-1185">Reference proteome</keyword>
<evidence type="ECO:0000256" key="2">
    <source>
        <dbReference type="ARBA" id="ARBA00022679"/>
    </source>
</evidence>
<dbReference type="GO" id="GO:0007059">
    <property type="term" value="P:chromosome segregation"/>
    <property type="evidence" value="ECO:0007669"/>
    <property type="project" value="TreeGrafter"/>
</dbReference>
<dbReference type="GO" id="GO:0004674">
    <property type="term" value="F:protein serine/threonine kinase activity"/>
    <property type="evidence" value="ECO:0007669"/>
    <property type="project" value="UniProtKB-KW"/>
</dbReference>
<feature type="compositionally biased region" description="Polar residues" evidence="7">
    <location>
        <begin position="131"/>
        <end position="140"/>
    </location>
</feature>
<keyword evidence="4 9" id="KW-0418">Kinase</keyword>
<dbReference type="AlphaFoldDB" id="A0AA39X0M7"/>
<sequence>MVAVSSLAVGADSDRMFLGGRTSARQALRQLSRSELNQSESQPSPSATTQGNTKPQPQAHVQQHSALHDSSDDEILVPINLNAFTKALLIDGRFEPGAVCASISKDCSGLLESARQRETRKNRSIEGGPHSQVQAEINTPTSSVRTVRILVNSSGRRIRSAGSSVSCSKRFGEDSDAGTPDDSCSGKGEDLELPSTTRLRRATRVSGSLLSEPARRVRRRQTEEDAEQAQGEEPAAIDQPAIALLASNLDDSAALDSPVRTKSTRPLPQPAGRSVSHHDKENQAPAPARPLSLDTGSVAEPQRAPIAPERRAFTDRGHKAPCRPTPPLPPPKMSVVETVTAAQANKKRQFMVRVNGRVYTRIDCLGRGGSGKVYRVATASGVLLALKRVSVKHTDELAMKALRGEIELLKRMRGVERVIQLIDYEINKEKQSLSILMEAGELDFNSLFGSRQSGAELHSFDLAFVRYYWKEMLECVQAIHARAVVHSDLKPANFVLAKGRLKLIDFGIANAIQTDMTVNVYREHMAGTPNYMSPESLMDSNQYAFMSTYNEHFRVPPSSASRVVKVGKASDVWSLGCILYQMVYGTPPFGNIREHPMRIRAIVNWSYPIDFPTTTEDGSRVPVALIQIMRCCLNREQKDRPTCEALLSVDDDFLYPKEYNPTLPAAGDAQALPLTEELLGRVIQSVVQRCRETMPTEDMLLATWPSAYWASLKEAMARTTP</sequence>
<dbReference type="InterPro" id="IPR017441">
    <property type="entry name" value="Protein_kinase_ATP_BS"/>
</dbReference>
<evidence type="ECO:0000256" key="1">
    <source>
        <dbReference type="ARBA" id="ARBA00022527"/>
    </source>
</evidence>
<accession>A0AA39X0M7</accession>
<dbReference type="PANTHER" id="PTHR22974:SF21">
    <property type="entry name" value="DUAL SPECIFICITY PROTEIN KINASE TTK"/>
    <property type="match status" value="1"/>
</dbReference>
<feature type="compositionally biased region" description="Pro residues" evidence="7">
    <location>
        <begin position="323"/>
        <end position="332"/>
    </location>
</feature>
<protein>
    <submittedName>
        <fullName evidence="9">Kinase-like domain-containing protein</fullName>
    </submittedName>
</protein>
<dbReference type="FunFam" id="3.30.200.20:FF:000131">
    <property type="entry name" value="Dual specificity protein kinase TTK"/>
    <property type="match status" value="1"/>
</dbReference>
<evidence type="ECO:0000259" key="8">
    <source>
        <dbReference type="PROSITE" id="PS50011"/>
    </source>
</evidence>
<comment type="caution">
    <text evidence="9">The sequence shown here is derived from an EMBL/GenBank/DDBJ whole genome shotgun (WGS) entry which is preliminary data.</text>
</comment>
<dbReference type="PROSITE" id="PS00108">
    <property type="entry name" value="PROTEIN_KINASE_ST"/>
    <property type="match status" value="1"/>
</dbReference>
<dbReference type="SMART" id="SM00220">
    <property type="entry name" value="S_TKc"/>
    <property type="match status" value="1"/>
</dbReference>
<dbReference type="PANTHER" id="PTHR22974">
    <property type="entry name" value="MIXED LINEAGE PROTEIN KINASE"/>
    <property type="match status" value="1"/>
</dbReference>
<keyword evidence="5 6" id="KW-0067">ATP-binding</keyword>
<feature type="region of interest" description="Disordered" evidence="7">
    <location>
        <begin position="114"/>
        <end position="140"/>
    </location>
</feature>
<dbReference type="EMBL" id="JAULSR010000003">
    <property type="protein sequence ID" value="KAK0624690.1"/>
    <property type="molecule type" value="Genomic_DNA"/>
</dbReference>
<feature type="compositionally biased region" description="Polar residues" evidence="7">
    <location>
        <begin position="32"/>
        <end position="65"/>
    </location>
</feature>
<evidence type="ECO:0000256" key="6">
    <source>
        <dbReference type="PROSITE-ProRule" id="PRU10141"/>
    </source>
</evidence>
<dbReference type="GO" id="GO:0033316">
    <property type="term" value="P:meiotic spindle assembly checkpoint signaling"/>
    <property type="evidence" value="ECO:0007669"/>
    <property type="project" value="TreeGrafter"/>
</dbReference>